<proteinExistence type="inferred from homology"/>
<name>A0ABW9XP61_9BACL</name>
<protein>
    <submittedName>
        <fullName evidence="5">SDR family NAD(P)-dependent oxidoreductase</fullName>
    </submittedName>
</protein>
<keyword evidence="2" id="KW-0560">Oxidoreductase</keyword>
<organism evidence="5 6">
    <name type="scientific">Paenibacillus glycinis</name>
    <dbReference type="NCBI Taxonomy" id="2697035"/>
    <lineage>
        <taxon>Bacteria</taxon>
        <taxon>Bacillati</taxon>
        <taxon>Bacillota</taxon>
        <taxon>Bacilli</taxon>
        <taxon>Bacillales</taxon>
        <taxon>Paenibacillaceae</taxon>
        <taxon>Paenibacillus</taxon>
    </lineage>
</organism>
<dbReference type="InterPro" id="IPR057326">
    <property type="entry name" value="KR_dom"/>
</dbReference>
<comment type="caution">
    <text evidence="5">The sequence shown here is derived from an EMBL/GenBank/DDBJ whole genome shotgun (WGS) entry which is preliminary data.</text>
</comment>
<comment type="similarity">
    <text evidence="1 3">Belongs to the short-chain dehydrogenases/reductases (SDR) family.</text>
</comment>
<evidence type="ECO:0000256" key="2">
    <source>
        <dbReference type="ARBA" id="ARBA00023002"/>
    </source>
</evidence>
<gene>
    <name evidence="5" type="ORF">GT019_11085</name>
</gene>
<dbReference type="RefSeq" id="WP_161743210.1">
    <property type="nucleotide sequence ID" value="NZ_JAAAMV010000006.1"/>
</dbReference>
<dbReference type="PRINTS" id="PR00080">
    <property type="entry name" value="SDRFAMILY"/>
</dbReference>
<accession>A0ABW9XP61</accession>
<evidence type="ECO:0000313" key="5">
    <source>
        <dbReference type="EMBL" id="NBD24414.1"/>
    </source>
</evidence>
<evidence type="ECO:0000256" key="3">
    <source>
        <dbReference type="RuleBase" id="RU000363"/>
    </source>
</evidence>
<feature type="domain" description="Ketoreductase" evidence="4">
    <location>
        <begin position="7"/>
        <end position="191"/>
    </location>
</feature>
<dbReference type="PROSITE" id="PS00061">
    <property type="entry name" value="ADH_SHORT"/>
    <property type="match status" value="1"/>
</dbReference>
<dbReference type="InterPro" id="IPR020904">
    <property type="entry name" value="Sc_DH/Rdtase_CS"/>
</dbReference>
<dbReference type="InterPro" id="IPR002347">
    <property type="entry name" value="SDR_fam"/>
</dbReference>
<dbReference type="Proteomes" id="UP000665561">
    <property type="component" value="Unassembled WGS sequence"/>
</dbReference>
<dbReference type="Gene3D" id="3.40.50.720">
    <property type="entry name" value="NAD(P)-binding Rossmann-like Domain"/>
    <property type="match status" value="1"/>
</dbReference>
<dbReference type="SMART" id="SM00822">
    <property type="entry name" value="PKS_KR"/>
    <property type="match status" value="1"/>
</dbReference>
<keyword evidence="6" id="KW-1185">Reference proteome</keyword>
<dbReference type="PANTHER" id="PTHR43115:SF4">
    <property type="entry name" value="DEHYDROGENASE_REDUCTASE SDR FAMILY MEMBER 11"/>
    <property type="match status" value="1"/>
</dbReference>
<evidence type="ECO:0000256" key="1">
    <source>
        <dbReference type="ARBA" id="ARBA00006484"/>
    </source>
</evidence>
<dbReference type="InterPro" id="IPR036291">
    <property type="entry name" value="NAD(P)-bd_dom_sf"/>
</dbReference>
<dbReference type="PRINTS" id="PR00081">
    <property type="entry name" value="GDHRDH"/>
</dbReference>
<sequence length="247" mass="26538">MENVKSKVVIITGASSGIGQATALLLGKYGANVVLAARREERIRMIAEQINQAGGSAVYVKTDVASATEMQHLAQHAIARFGKIDVLINNAGIMPLSYLRELKIEEWDSMIDVNIKGALYGIAAVLPTMREQKSGHIITVSSVSGYRVDPTAAVYSATKFAVRAISEGLRQEESPASNIRTTIISPGITATELTDSITSPEVKDWVSEMNQVAISPNSIARAIAFAINEPDDTSINEMIIRPTVQPS</sequence>
<reference evidence="5 6" key="1">
    <citation type="submission" date="2020-01" db="EMBL/GenBank/DDBJ databases">
        <title>Paenibacillus soybeanensis sp. nov. isolated from the nodules of soybean (Glycine max(L.) Merr).</title>
        <authorList>
            <person name="Wang H."/>
        </authorList>
    </citation>
    <scope>NUCLEOTIDE SEQUENCE [LARGE SCALE GENOMIC DNA]</scope>
    <source>
        <strain evidence="5 6">T1</strain>
    </source>
</reference>
<evidence type="ECO:0000259" key="4">
    <source>
        <dbReference type="SMART" id="SM00822"/>
    </source>
</evidence>
<evidence type="ECO:0000313" key="6">
    <source>
        <dbReference type="Proteomes" id="UP000665561"/>
    </source>
</evidence>
<dbReference type="PANTHER" id="PTHR43115">
    <property type="entry name" value="DEHYDROGENASE/REDUCTASE SDR FAMILY MEMBER 11"/>
    <property type="match status" value="1"/>
</dbReference>
<dbReference type="Pfam" id="PF00106">
    <property type="entry name" value="adh_short"/>
    <property type="match status" value="1"/>
</dbReference>
<dbReference type="EMBL" id="JAAAMV010000006">
    <property type="protein sequence ID" value="NBD24414.1"/>
    <property type="molecule type" value="Genomic_DNA"/>
</dbReference>
<dbReference type="SUPFAM" id="SSF51735">
    <property type="entry name" value="NAD(P)-binding Rossmann-fold domains"/>
    <property type="match status" value="1"/>
</dbReference>